<evidence type="ECO:0000256" key="1">
    <source>
        <dbReference type="ARBA" id="ARBA00005662"/>
    </source>
</evidence>
<feature type="domain" description="Capsule synthesis protein CapA" evidence="2">
    <location>
        <begin position="3"/>
        <end position="238"/>
    </location>
</feature>
<accession>A0A2U2XFC8</accession>
<organism evidence="3 4">
    <name type="scientific">Brumimicrobium oceani</name>
    <dbReference type="NCBI Taxonomy" id="2100725"/>
    <lineage>
        <taxon>Bacteria</taxon>
        <taxon>Pseudomonadati</taxon>
        <taxon>Bacteroidota</taxon>
        <taxon>Flavobacteriia</taxon>
        <taxon>Flavobacteriales</taxon>
        <taxon>Crocinitomicaceae</taxon>
        <taxon>Brumimicrobium</taxon>
    </lineage>
</organism>
<dbReference type="Gene3D" id="3.60.21.10">
    <property type="match status" value="1"/>
</dbReference>
<reference evidence="3 4" key="1">
    <citation type="submission" date="2018-05" db="EMBL/GenBank/DDBJ databases">
        <title>Brumimicrobium oceani sp. nov., isolated from coastal sediment.</title>
        <authorList>
            <person name="Kou Y."/>
        </authorList>
    </citation>
    <scope>NUCLEOTIDE SEQUENCE [LARGE SCALE GENOMIC DNA]</scope>
    <source>
        <strain evidence="3 4">C305</strain>
    </source>
</reference>
<dbReference type="PANTHER" id="PTHR33393:SF11">
    <property type="entry name" value="POLYGLUTAMINE SYNTHESIS ACCESSORY PROTEIN RV0574C-RELATED"/>
    <property type="match status" value="1"/>
</dbReference>
<dbReference type="Proteomes" id="UP000245370">
    <property type="component" value="Unassembled WGS sequence"/>
</dbReference>
<dbReference type="PANTHER" id="PTHR33393">
    <property type="entry name" value="POLYGLUTAMINE SYNTHESIS ACCESSORY PROTEIN RV0574C-RELATED"/>
    <property type="match status" value="1"/>
</dbReference>
<dbReference type="AlphaFoldDB" id="A0A2U2XFC8"/>
<comment type="similarity">
    <text evidence="1">Belongs to the CapA family.</text>
</comment>
<name>A0A2U2XFC8_9FLAO</name>
<dbReference type="SMART" id="SM00854">
    <property type="entry name" value="PGA_cap"/>
    <property type="match status" value="1"/>
</dbReference>
<dbReference type="Pfam" id="PF09587">
    <property type="entry name" value="PGA_cap"/>
    <property type="match status" value="1"/>
</dbReference>
<dbReference type="RefSeq" id="WP_109358522.1">
    <property type="nucleotide sequence ID" value="NZ_QFRJ01000002.1"/>
</dbReference>
<dbReference type="InterPro" id="IPR052169">
    <property type="entry name" value="CW_Biosynth-Accessory"/>
</dbReference>
<gene>
    <name evidence="3" type="ORF">DIT68_04005</name>
</gene>
<dbReference type="EMBL" id="QFRJ01000002">
    <property type="protein sequence ID" value="PWH86411.1"/>
    <property type="molecule type" value="Genomic_DNA"/>
</dbReference>
<keyword evidence="4" id="KW-1185">Reference proteome</keyword>
<sequence length="376" mass="43972">MIEINIAGDFCIENRVIKSLSHDKIIFSKDFSKFWNDADFRIVNLESPITDSKSKILKSGRHIKAPTTVEKGLKKLNIDYFSLANNHIMDYGIKGLLDTIEIIEKSDSDFFGVVKEKEFYDFKIIEKGNIKVGIASFSNNEFSTFEDFNNSGALPMDLIYIFELIQKYKKEVHHIVILLHTGLSGNPLPSPNQLRLCRHLINIGASAVLCQHSHIIGAYEKYNNGFISYGQGSLAFDLNRTNTSWNEGYIVKFKFDKNKMDTEVKGLKQFDGDNQIRLLKENEKIIFDGKLKKVNEILKNENDFHYEWQKFVKLKESYYLREMFFFNNKIIRRIFRRQNFSFLYKNTGFAKFLNLFRNTEHSEIIQEILKNKSIRL</sequence>
<reference evidence="3 4" key="2">
    <citation type="submission" date="2018-05" db="EMBL/GenBank/DDBJ databases">
        <authorList>
            <person name="Lanie J.A."/>
            <person name="Ng W.-L."/>
            <person name="Kazmierczak K.M."/>
            <person name="Andrzejewski T.M."/>
            <person name="Davidsen T.M."/>
            <person name="Wayne K.J."/>
            <person name="Tettelin H."/>
            <person name="Glass J.I."/>
            <person name="Rusch D."/>
            <person name="Podicherti R."/>
            <person name="Tsui H.-C.T."/>
            <person name="Winkler M.E."/>
        </authorList>
    </citation>
    <scope>NUCLEOTIDE SEQUENCE [LARGE SCALE GENOMIC DNA]</scope>
    <source>
        <strain evidence="3 4">C305</strain>
    </source>
</reference>
<comment type="caution">
    <text evidence="3">The sequence shown here is derived from an EMBL/GenBank/DDBJ whole genome shotgun (WGS) entry which is preliminary data.</text>
</comment>
<evidence type="ECO:0000313" key="4">
    <source>
        <dbReference type="Proteomes" id="UP000245370"/>
    </source>
</evidence>
<dbReference type="OrthoDB" id="9810906at2"/>
<evidence type="ECO:0000259" key="2">
    <source>
        <dbReference type="SMART" id="SM00854"/>
    </source>
</evidence>
<dbReference type="SUPFAM" id="SSF56300">
    <property type="entry name" value="Metallo-dependent phosphatases"/>
    <property type="match status" value="1"/>
</dbReference>
<dbReference type="InterPro" id="IPR029052">
    <property type="entry name" value="Metallo-depent_PP-like"/>
</dbReference>
<dbReference type="InterPro" id="IPR019079">
    <property type="entry name" value="Capsule_synth_CapA"/>
</dbReference>
<protein>
    <recommendedName>
        <fullName evidence="2">Capsule synthesis protein CapA domain-containing protein</fullName>
    </recommendedName>
</protein>
<evidence type="ECO:0000313" key="3">
    <source>
        <dbReference type="EMBL" id="PWH86411.1"/>
    </source>
</evidence>
<proteinExistence type="inferred from homology"/>